<gene>
    <name evidence="3" type="ORF">MAN_00004</name>
</gene>
<evidence type="ECO:0000259" key="2">
    <source>
        <dbReference type="PROSITE" id="PS00036"/>
    </source>
</evidence>
<dbReference type="InterPro" id="IPR004827">
    <property type="entry name" value="bZIP"/>
</dbReference>
<keyword evidence="4" id="KW-1185">Reference proteome</keyword>
<name>A0A0B4F8G5_METAF</name>
<dbReference type="InterPro" id="IPR046347">
    <property type="entry name" value="bZIP_sf"/>
</dbReference>
<dbReference type="AlphaFoldDB" id="A0A0B4F8G5"/>
<evidence type="ECO:0000313" key="3">
    <source>
        <dbReference type="EMBL" id="KID70405.1"/>
    </source>
</evidence>
<feature type="region of interest" description="Disordered" evidence="1">
    <location>
        <begin position="67"/>
        <end position="108"/>
    </location>
</feature>
<dbReference type="PANTHER" id="PTHR39607:SF1">
    <property type="entry name" value="B-ZIP TRANSCRIPTION FACTOR (EUROFUNG)"/>
    <property type="match status" value="1"/>
</dbReference>
<dbReference type="HOGENOM" id="CLU_030448_0_0_1"/>
<dbReference type="PANTHER" id="PTHR39607">
    <property type="entry name" value="XANTHOCILLIN BIOSYNTHESIS CLUSTER TRANSCRIPTION FACTOR XANC-RELATED"/>
    <property type="match status" value="1"/>
</dbReference>
<protein>
    <recommendedName>
        <fullName evidence="2">BZIP domain-containing protein</fullName>
    </recommendedName>
</protein>
<dbReference type="GO" id="GO:0003700">
    <property type="term" value="F:DNA-binding transcription factor activity"/>
    <property type="evidence" value="ECO:0007669"/>
    <property type="project" value="InterPro"/>
</dbReference>
<feature type="region of interest" description="Disordered" evidence="1">
    <location>
        <begin position="1"/>
        <end position="52"/>
    </location>
</feature>
<dbReference type="Proteomes" id="UP000031186">
    <property type="component" value="Unassembled WGS sequence"/>
</dbReference>
<evidence type="ECO:0000313" key="4">
    <source>
        <dbReference type="Proteomes" id="UP000031186"/>
    </source>
</evidence>
<sequence length="413" mass="46136">MPKRNDASHRVPPKALNRSSGYVDANLEEDWSTVSDPAEKKRIQNRVAQRNHRLRMKARIEELQKQLREHEAGASERNEQTGQLQNNAKSSSNRQNFSTAQQDSCTPHSVDQDIFDCVRLEDQPPSEPGDAHNGLSETVFVSSRDTSSGSNNLVAPRADKQVEPFFATEETGGMGFHGSNNLWGLEVGDTTATAASETSSGNYINGALFALQNCRPEQTVSLPTPSPEEMVLDERVQSIMKQIESAGFRDFDALVMTYYCEAFRESSPLAYEQQLSRTRRLPGILAELSKTAKQWPYREQRGFYEEAMRTAESMLILESKTARSALEAHLASLASATLTSPRKLCLTAPDLHRIKNLIRKEQPHLWGLIMALIANFQGVWRHDRSNTALATIMLMQLSGRLDSSTLIQLVQAC</sequence>
<dbReference type="OrthoDB" id="194358at2759"/>
<dbReference type="PROSITE" id="PS00036">
    <property type="entry name" value="BZIP_BASIC"/>
    <property type="match status" value="1"/>
</dbReference>
<feature type="compositionally biased region" description="Basic and acidic residues" evidence="1">
    <location>
        <begin position="67"/>
        <end position="79"/>
    </location>
</feature>
<dbReference type="InterPro" id="IPR052635">
    <property type="entry name" value="Sec_Metab_Biosynth_Reg"/>
</dbReference>
<dbReference type="VEuPathDB" id="FungiDB:MAN_00004"/>
<dbReference type="CDD" id="cd14688">
    <property type="entry name" value="bZIP_YAP"/>
    <property type="match status" value="1"/>
</dbReference>
<comment type="caution">
    <text evidence="3">The sequence shown here is derived from an EMBL/GenBank/DDBJ whole genome shotgun (WGS) entry which is preliminary data.</text>
</comment>
<organism evidence="3 4">
    <name type="scientific">Metarhizium anisopliae (strain ARSEF 549)</name>
    <dbReference type="NCBI Taxonomy" id="3151832"/>
    <lineage>
        <taxon>Eukaryota</taxon>
        <taxon>Fungi</taxon>
        <taxon>Dikarya</taxon>
        <taxon>Ascomycota</taxon>
        <taxon>Pezizomycotina</taxon>
        <taxon>Sordariomycetes</taxon>
        <taxon>Hypocreomycetidae</taxon>
        <taxon>Hypocreales</taxon>
        <taxon>Clavicipitaceae</taxon>
        <taxon>Metarhizium</taxon>
    </lineage>
</organism>
<feature type="compositionally biased region" description="Polar residues" evidence="1">
    <location>
        <begin position="80"/>
        <end position="108"/>
    </location>
</feature>
<dbReference type="SUPFAM" id="SSF57959">
    <property type="entry name" value="Leucine zipper domain"/>
    <property type="match status" value="1"/>
</dbReference>
<accession>A0A0B4F8G5</accession>
<dbReference type="EMBL" id="AZNF01000001">
    <property type="protein sequence ID" value="KID70405.1"/>
    <property type="molecule type" value="Genomic_DNA"/>
</dbReference>
<evidence type="ECO:0000256" key="1">
    <source>
        <dbReference type="SAM" id="MobiDB-lite"/>
    </source>
</evidence>
<reference evidence="3 4" key="1">
    <citation type="journal article" date="2014" name="Proc. Natl. Acad. Sci. U.S.A.">
        <title>Trajectory and genomic determinants of fungal-pathogen speciation and host adaptation.</title>
        <authorList>
            <person name="Hu X."/>
            <person name="Xiao G."/>
            <person name="Zheng P."/>
            <person name="Shang Y."/>
            <person name="Su Y."/>
            <person name="Zhang X."/>
            <person name="Liu X."/>
            <person name="Zhan S."/>
            <person name="St Leger R.J."/>
            <person name="Wang C."/>
        </authorList>
    </citation>
    <scope>NUCLEOTIDE SEQUENCE [LARGE SCALE GENOMIC DNA]</scope>
    <source>
        <strain evidence="3 4">ARSEF 549</strain>
    </source>
</reference>
<proteinExistence type="predicted"/>
<feature type="non-terminal residue" evidence="3">
    <location>
        <position position="1"/>
    </location>
</feature>
<feature type="domain" description="BZIP" evidence="2">
    <location>
        <begin position="40"/>
        <end position="55"/>
    </location>
</feature>
<dbReference type="Gene3D" id="1.20.5.170">
    <property type="match status" value="1"/>
</dbReference>